<reference evidence="3" key="1">
    <citation type="submission" date="2021-05" db="EMBL/GenBank/DDBJ databases">
        <title>Molecular characterization for Shewanella algae harboring chromosomal blaOXA-55-like strains isolated from clinical and environment sample.</title>
        <authorList>
            <person name="Ohama Y."/>
            <person name="Aoki K."/>
            <person name="Harada S."/>
            <person name="Moriya K."/>
            <person name="Ishii Y."/>
            <person name="Tateda K."/>
        </authorList>
    </citation>
    <scope>NUCLEOTIDE SEQUENCE</scope>
    <source>
        <strain evidence="3">JCM 11563</strain>
    </source>
</reference>
<sequence length="333" mass="38144">MNIESNHIVSSRNVRDIKKDFFKKSHELVFSQLSLSPIQHDVFALFLSRFEKENWDEYLQTGDLKDIPEYEFHSDLLSSWFKASKGHLSTLLKKPCQGLASSIVGIPSEDGDFRFIPLFSDIKYKKGMLSLVPNYKLLDAFIGASKGHSLIPHKEFRDLKLESSKRLYTILCRFKTHGKLHPQSLSQLYSLFGLVDESGKLKKKTYSVTGNFISRIIKPAIEEIDRLDPEIKFFVDATTDNYGFSYQKQGRKISGIEFLFEWKSNNSIGKVELNYDSAVNTYCELMDLKLLPSEVELNNLKNHLADVVLAGFDTGPDFIKLFKEAQEANKNMT</sequence>
<dbReference type="Pfam" id="PF21205">
    <property type="entry name" value="Rep3_C"/>
    <property type="match status" value="1"/>
</dbReference>
<comment type="similarity">
    <text evidence="1">Belongs to the initiator RepB protein family.</text>
</comment>
<keyword evidence="4" id="KW-1185">Reference proteome</keyword>
<protein>
    <recommendedName>
        <fullName evidence="2">Initiator Rep protein WH1 domain-containing protein</fullName>
    </recommendedName>
</protein>
<dbReference type="Gene3D" id="1.10.10.10">
    <property type="entry name" value="Winged helix-like DNA-binding domain superfamily/Winged helix DNA-binding domain"/>
    <property type="match status" value="2"/>
</dbReference>
<evidence type="ECO:0000313" key="4">
    <source>
        <dbReference type="Proteomes" id="UP000887104"/>
    </source>
</evidence>
<dbReference type="Pfam" id="PF01051">
    <property type="entry name" value="Rep3_N"/>
    <property type="match status" value="1"/>
</dbReference>
<dbReference type="SUPFAM" id="SSF46785">
    <property type="entry name" value="Winged helix' DNA-binding domain"/>
    <property type="match status" value="2"/>
</dbReference>
<dbReference type="InterPro" id="IPR036390">
    <property type="entry name" value="WH_DNA-bd_sf"/>
</dbReference>
<comment type="caution">
    <text evidence="3">The sequence shown here is derived from an EMBL/GenBank/DDBJ whole genome shotgun (WGS) entry which is preliminary data.</text>
</comment>
<evidence type="ECO:0000256" key="1">
    <source>
        <dbReference type="ARBA" id="ARBA00038283"/>
    </source>
</evidence>
<dbReference type="InterPro" id="IPR036388">
    <property type="entry name" value="WH-like_DNA-bd_sf"/>
</dbReference>
<name>A0ABQ4P5N3_9GAMM</name>
<accession>A0ABQ4P5N3</accession>
<evidence type="ECO:0000313" key="3">
    <source>
        <dbReference type="EMBL" id="GIU42785.1"/>
    </source>
</evidence>
<proteinExistence type="inferred from homology"/>
<organism evidence="3 4">
    <name type="scientific">Shewanella sairae</name>
    <dbReference type="NCBI Taxonomy" id="190310"/>
    <lineage>
        <taxon>Bacteria</taxon>
        <taxon>Pseudomonadati</taxon>
        <taxon>Pseudomonadota</taxon>
        <taxon>Gammaproteobacteria</taxon>
        <taxon>Alteromonadales</taxon>
        <taxon>Shewanellaceae</taxon>
        <taxon>Shewanella</taxon>
    </lineage>
</organism>
<dbReference type="EMBL" id="BPEY01000012">
    <property type="protein sequence ID" value="GIU42785.1"/>
    <property type="molecule type" value="Genomic_DNA"/>
</dbReference>
<gene>
    <name evidence="3" type="ORF">TUM4438_10150</name>
</gene>
<dbReference type="RefSeq" id="WP_220780102.1">
    <property type="nucleotide sequence ID" value="NZ_BPEY01000012.1"/>
</dbReference>
<dbReference type="InterPro" id="IPR000525">
    <property type="entry name" value="Initiator_Rep_WH1"/>
</dbReference>
<feature type="domain" description="Initiator Rep protein WH1" evidence="2">
    <location>
        <begin position="23"/>
        <end position="172"/>
    </location>
</feature>
<dbReference type="Proteomes" id="UP000887104">
    <property type="component" value="Unassembled WGS sequence"/>
</dbReference>
<evidence type="ECO:0000259" key="2">
    <source>
        <dbReference type="Pfam" id="PF01051"/>
    </source>
</evidence>